<dbReference type="EMBL" id="JACHGN010000003">
    <property type="protein sequence ID" value="MBB5132118.1"/>
    <property type="molecule type" value="Genomic_DNA"/>
</dbReference>
<evidence type="ECO:0000313" key="3">
    <source>
        <dbReference type="EMBL" id="MBB5132118.1"/>
    </source>
</evidence>
<organism evidence="3 4">
    <name type="scientific">Thermocatellispora tengchongensis</name>
    <dbReference type="NCBI Taxonomy" id="1073253"/>
    <lineage>
        <taxon>Bacteria</taxon>
        <taxon>Bacillati</taxon>
        <taxon>Actinomycetota</taxon>
        <taxon>Actinomycetes</taxon>
        <taxon>Streptosporangiales</taxon>
        <taxon>Streptosporangiaceae</taxon>
        <taxon>Thermocatellispora</taxon>
    </lineage>
</organism>
<comment type="caution">
    <text evidence="3">The sequence shown here is derived from an EMBL/GenBank/DDBJ whole genome shotgun (WGS) entry which is preliminary data.</text>
</comment>
<dbReference type="Proteomes" id="UP000578449">
    <property type="component" value="Unassembled WGS sequence"/>
</dbReference>
<keyword evidence="2" id="KW-0732">Signal</keyword>
<feature type="signal peptide" evidence="2">
    <location>
        <begin position="1"/>
        <end position="16"/>
    </location>
</feature>
<dbReference type="AlphaFoldDB" id="A0A840NX75"/>
<name>A0A840NX75_9ACTN</name>
<reference evidence="3 4" key="1">
    <citation type="submission" date="2020-08" db="EMBL/GenBank/DDBJ databases">
        <title>Genomic Encyclopedia of Type Strains, Phase IV (KMG-IV): sequencing the most valuable type-strain genomes for metagenomic binning, comparative biology and taxonomic classification.</title>
        <authorList>
            <person name="Goeker M."/>
        </authorList>
    </citation>
    <scope>NUCLEOTIDE SEQUENCE [LARGE SCALE GENOMIC DNA]</scope>
    <source>
        <strain evidence="3 4">DSM 45615</strain>
    </source>
</reference>
<gene>
    <name evidence="3" type="ORF">HNP84_001831</name>
</gene>
<feature type="compositionally biased region" description="Low complexity" evidence="1">
    <location>
        <begin position="32"/>
        <end position="41"/>
    </location>
</feature>
<sequence>MMGPRRPAILAGAALAAVLTLTGCSGGGGTAPGAATPRASGSPGGTENSLAKWMTCMRENGVPVEDPRESGRLSAAGTGVGAEVLEKAQEACRRYVQSAAVDRPNANDAGVMDKYLAYARCMRENGVDMPDPVADANGEIVLEPKTATDSPRYVKAHTACESRLPGGAGGPR</sequence>
<evidence type="ECO:0000256" key="2">
    <source>
        <dbReference type="SAM" id="SignalP"/>
    </source>
</evidence>
<proteinExistence type="predicted"/>
<dbReference type="RefSeq" id="WP_185048899.1">
    <property type="nucleotide sequence ID" value="NZ_BAABIX010000027.1"/>
</dbReference>
<feature type="chain" id="PRO_5039146547" evidence="2">
    <location>
        <begin position="17"/>
        <end position="172"/>
    </location>
</feature>
<protein>
    <submittedName>
        <fullName evidence="3">Uncharacterized protein</fullName>
    </submittedName>
</protein>
<dbReference type="PROSITE" id="PS51257">
    <property type="entry name" value="PROKAR_LIPOPROTEIN"/>
    <property type="match status" value="1"/>
</dbReference>
<feature type="region of interest" description="Disordered" evidence="1">
    <location>
        <begin position="29"/>
        <end position="49"/>
    </location>
</feature>
<accession>A0A840NX75</accession>
<keyword evidence="4" id="KW-1185">Reference proteome</keyword>
<evidence type="ECO:0000313" key="4">
    <source>
        <dbReference type="Proteomes" id="UP000578449"/>
    </source>
</evidence>
<evidence type="ECO:0000256" key="1">
    <source>
        <dbReference type="SAM" id="MobiDB-lite"/>
    </source>
</evidence>